<dbReference type="Pfam" id="PF24883">
    <property type="entry name" value="NPHP3_N"/>
    <property type="match status" value="1"/>
</dbReference>
<dbReference type="Gene3D" id="1.25.40.20">
    <property type="entry name" value="Ankyrin repeat-containing domain"/>
    <property type="match status" value="1"/>
</dbReference>
<feature type="domain" description="Nephrocystin 3-like N-terminal" evidence="5">
    <location>
        <begin position="354"/>
        <end position="401"/>
    </location>
</feature>
<dbReference type="InParanoid" id="A0A3N4KTR5"/>
<protein>
    <submittedName>
        <fullName evidence="6">Uncharacterized protein</fullName>
    </submittedName>
</protein>
<proteinExistence type="predicted"/>
<dbReference type="PROSITE" id="PS50088">
    <property type="entry name" value="ANK_REPEAT"/>
    <property type="match status" value="2"/>
</dbReference>
<evidence type="ECO:0000256" key="1">
    <source>
        <dbReference type="ARBA" id="ARBA00022737"/>
    </source>
</evidence>
<sequence>MPRVKKEISKSLAEGLRVTTSNSGVCSPAQYNLLRALAGLYQVLSPDEILKLSQTPAPHQPGVSTTVEICRDITEEKARRRFRRLSSKIEPFFQSVLKFWPVIDVLVSSKPEVAALVWGSCYYSLNYFDYFEQISKTFNNLGDLASYFDRFLEILGPDSSRLHSALADFYAVSIRFSTSALQFLKKSTNISYLATGQIFKSIWQPFKLSFQGLEEELARQQKSVEDAIELAREEVAFKAHQEMSLFRREGRNHHLLMIQNHAENQSTNSTIIKRLNGIENLSLQKNIREKMVKRRSLLEAISTYNHRLSLSNACEKRHKKTGLWIFETLEYKEWNEDLKSSGLWCYGIRKTILTAGIPHTSYIVIDGLDECRADDRKRFMTCMNRLMKDSKSRIKIVISSREKVDISRYLVDFKGIPLCSAVNHSDIEIYIRETIEEKLKDVNLKVGPGMVEEINDALIKGSDGMFLWVRFQIIEICRENNDDDIRRVLQTLPKGLDETYLRILKRIVDNHKSDIAKKVFTWLAVARRPIRLTELNEAVAFEPGCSHWSQGSHQNVALNMLRNCGNLIIRVQSDDTIKLAHYTVLELLKSRRAAQSMDFGAAIARIAKPTKNTPLPAVTEWGKLAKVHNRQMGLLSKIHPGLLLHDSIAHVPSARLLGDKTKKEEDLLKEFHLLEYVRQNWIHHCRGLSKEDLENWHLFDSLVFSRELQFNHFPWYQDYPREESFYGDIVLWAAETDNPAVLKAALDRLGDARDRAHLAQGALYLASLKGKKFVIPHLPKLGASLEISPRMLSEIAPGVVAGVVVEAVVEEATQAEAEAEALLIAAGRGHLTTVSRLIECGADVNLSYNQTALETAAGVGYINVVRLLIQNGAQVGTVALEAASSGGHDEIVNFLKVHVPRGAGK</sequence>
<dbReference type="InterPro" id="IPR056884">
    <property type="entry name" value="NPHP3-like_N"/>
</dbReference>
<dbReference type="PROSITE" id="PS50297">
    <property type="entry name" value="ANK_REP_REGION"/>
    <property type="match status" value="1"/>
</dbReference>
<dbReference type="SUPFAM" id="SSF48403">
    <property type="entry name" value="Ankyrin repeat"/>
    <property type="match status" value="1"/>
</dbReference>
<evidence type="ECO:0000259" key="4">
    <source>
        <dbReference type="Pfam" id="PF24809"/>
    </source>
</evidence>
<dbReference type="InterPro" id="IPR036770">
    <property type="entry name" value="Ankyrin_rpt-contain_sf"/>
</dbReference>
<evidence type="ECO:0000256" key="2">
    <source>
        <dbReference type="PROSITE-ProRule" id="PRU00023"/>
    </source>
</evidence>
<dbReference type="AlphaFoldDB" id="A0A3N4KTR5"/>
<dbReference type="Pfam" id="PF24809">
    <property type="entry name" value="DUF7708"/>
    <property type="match status" value="1"/>
</dbReference>
<evidence type="ECO:0000313" key="7">
    <source>
        <dbReference type="Proteomes" id="UP000277580"/>
    </source>
</evidence>
<dbReference type="InterPro" id="IPR002110">
    <property type="entry name" value="Ankyrin_rpt"/>
</dbReference>
<feature type="domain" description="GPI inositol-deacylase winged helix" evidence="3">
    <location>
        <begin position="514"/>
        <end position="591"/>
    </location>
</feature>
<gene>
    <name evidence="6" type="ORF">P167DRAFT_545204</name>
</gene>
<feature type="domain" description="DUF7708" evidence="4">
    <location>
        <begin position="91"/>
        <end position="231"/>
    </location>
</feature>
<name>A0A3N4KTR5_9PEZI</name>
<evidence type="ECO:0000313" key="6">
    <source>
        <dbReference type="EMBL" id="RPB12878.1"/>
    </source>
</evidence>
<dbReference type="Pfam" id="PF22939">
    <property type="entry name" value="WHD_GPIID"/>
    <property type="match status" value="1"/>
</dbReference>
<feature type="repeat" description="ANK" evidence="2">
    <location>
        <begin position="848"/>
        <end position="880"/>
    </location>
</feature>
<dbReference type="SMART" id="SM00248">
    <property type="entry name" value="ANK"/>
    <property type="match status" value="2"/>
</dbReference>
<organism evidence="6 7">
    <name type="scientific">Morchella conica CCBAS932</name>
    <dbReference type="NCBI Taxonomy" id="1392247"/>
    <lineage>
        <taxon>Eukaryota</taxon>
        <taxon>Fungi</taxon>
        <taxon>Dikarya</taxon>
        <taxon>Ascomycota</taxon>
        <taxon>Pezizomycotina</taxon>
        <taxon>Pezizomycetes</taxon>
        <taxon>Pezizales</taxon>
        <taxon>Morchellaceae</taxon>
        <taxon>Morchella</taxon>
    </lineage>
</organism>
<dbReference type="STRING" id="1392247.A0A3N4KTR5"/>
<dbReference type="OrthoDB" id="4062651at2759"/>
<keyword evidence="7" id="KW-1185">Reference proteome</keyword>
<dbReference type="InterPro" id="IPR056125">
    <property type="entry name" value="DUF7708"/>
</dbReference>
<dbReference type="PANTHER" id="PTHR10039">
    <property type="entry name" value="AMELOGENIN"/>
    <property type="match status" value="1"/>
</dbReference>
<dbReference type="InterPro" id="IPR054471">
    <property type="entry name" value="GPIID_WHD"/>
</dbReference>
<evidence type="ECO:0000259" key="3">
    <source>
        <dbReference type="Pfam" id="PF22939"/>
    </source>
</evidence>
<dbReference type="EMBL" id="ML119126">
    <property type="protein sequence ID" value="RPB12878.1"/>
    <property type="molecule type" value="Genomic_DNA"/>
</dbReference>
<dbReference type="Proteomes" id="UP000277580">
    <property type="component" value="Unassembled WGS sequence"/>
</dbReference>
<dbReference type="Pfam" id="PF12796">
    <property type="entry name" value="Ank_2"/>
    <property type="match status" value="1"/>
</dbReference>
<reference evidence="6 7" key="1">
    <citation type="journal article" date="2018" name="Nat. Ecol. Evol.">
        <title>Pezizomycetes genomes reveal the molecular basis of ectomycorrhizal truffle lifestyle.</title>
        <authorList>
            <person name="Murat C."/>
            <person name="Payen T."/>
            <person name="Noel B."/>
            <person name="Kuo A."/>
            <person name="Morin E."/>
            <person name="Chen J."/>
            <person name="Kohler A."/>
            <person name="Krizsan K."/>
            <person name="Balestrini R."/>
            <person name="Da Silva C."/>
            <person name="Montanini B."/>
            <person name="Hainaut M."/>
            <person name="Levati E."/>
            <person name="Barry K.W."/>
            <person name="Belfiori B."/>
            <person name="Cichocki N."/>
            <person name="Clum A."/>
            <person name="Dockter R.B."/>
            <person name="Fauchery L."/>
            <person name="Guy J."/>
            <person name="Iotti M."/>
            <person name="Le Tacon F."/>
            <person name="Lindquist E.A."/>
            <person name="Lipzen A."/>
            <person name="Malagnac F."/>
            <person name="Mello A."/>
            <person name="Molinier V."/>
            <person name="Miyauchi S."/>
            <person name="Poulain J."/>
            <person name="Riccioni C."/>
            <person name="Rubini A."/>
            <person name="Sitrit Y."/>
            <person name="Splivallo R."/>
            <person name="Traeger S."/>
            <person name="Wang M."/>
            <person name="Zifcakova L."/>
            <person name="Wipf D."/>
            <person name="Zambonelli A."/>
            <person name="Paolocci F."/>
            <person name="Nowrousian M."/>
            <person name="Ottonello S."/>
            <person name="Baldrian P."/>
            <person name="Spatafora J.W."/>
            <person name="Henrissat B."/>
            <person name="Nagy L.G."/>
            <person name="Aury J.M."/>
            <person name="Wincker P."/>
            <person name="Grigoriev I.V."/>
            <person name="Bonfante P."/>
            <person name="Martin F.M."/>
        </authorList>
    </citation>
    <scope>NUCLEOTIDE SEQUENCE [LARGE SCALE GENOMIC DNA]</scope>
    <source>
        <strain evidence="6 7">CCBAS932</strain>
    </source>
</reference>
<feature type="repeat" description="ANK" evidence="2">
    <location>
        <begin position="817"/>
        <end position="849"/>
    </location>
</feature>
<keyword evidence="2" id="KW-0040">ANK repeat</keyword>
<keyword evidence="1" id="KW-0677">Repeat</keyword>
<evidence type="ECO:0000259" key="5">
    <source>
        <dbReference type="Pfam" id="PF24883"/>
    </source>
</evidence>
<accession>A0A3N4KTR5</accession>